<protein>
    <submittedName>
        <fullName evidence="1">Uncharacterized protein</fullName>
    </submittedName>
</protein>
<dbReference type="EMBL" id="MTKO01000007">
    <property type="protein sequence ID" value="RWX48093.1"/>
    <property type="molecule type" value="Genomic_DNA"/>
</dbReference>
<accession>A0A444J4S0</accession>
<gene>
    <name evidence="1" type="ORF">H206_05323</name>
</gene>
<dbReference type="AlphaFoldDB" id="A0A444J4S0"/>
<organism evidence="1 2">
    <name type="scientific">Candidatus Electrothrix aarhusensis</name>
    <dbReference type="NCBI Taxonomy" id="1859131"/>
    <lineage>
        <taxon>Bacteria</taxon>
        <taxon>Pseudomonadati</taxon>
        <taxon>Thermodesulfobacteriota</taxon>
        <taxon>Desulfobulbia</taxon>
        <taxon>Desulfobulbales</taxon>
        <taxon>Desulfobulbaceae</taxon>
        <taxon>Candidatus Electrothrix</taxon>
    </lineage>
</organism>
<evidence type="ECO:0000313" key="1">
    <source>
        <dbReference type="EMBL" id="RWX48093.1"/>
    </source>
</evidence>
<evidence type="ECO:0000313" key="2">
    <source>
        <dbReference type="Proteomes" id="UP000287853"/>
    </source>
</evidence>
<comment type="caution">
    <text evidence="1">The sequence shown here is derived from an EMBL/GenBank/DDBJ whole genome shotgun (WGS) entry which is preliminary data.</text>
</comment>
<keyword evidence="2" id="KW-1185">Reference proteome</keyword>
<dbReference type="Proteomes" id="UP000287853">
    <property type="component" value="Unassembled WGS sequence"/>
</dbReference>
<sequence>MPWITEALYNISNKKTDKLALPKTINCFMTNAYIIHSSR</sequence>
<reference evidence="1 2" key="1">
    <citation type="submission" date="2017-01" db="EMBL/GenBank/DDBJ databases">
        <title>The cable genome- insights into the physiology and evolution of filamentous bacteria capable of sulfide oxidation via long distance electron transfer.</title>
        <authorList>
            <person name="Schreiber L."/>
            <person name="Bjerg J.T."/>
            <person name="Boggild A."/>
            <person name="Van De Vossenberg J."/>
            <person name="Meysman F."/>
            <person name="Nielsen L.P."/>
            <person name="Schramm A."/>
            <person name="Kjeldsen K.U."/>
        </authorList>
    </citation>
    <scope>NUCLEOTIDE SEQUENCE [LARGE SCALE GENOMIC DNA]</scope>
    <source>
        <strain evidence="1">MCF</strain>
    </source>
</reference>
<proteinExistence type="predicted"/>
<name>A0A444J4S0_9BACT</name>